<dbReference type="PANTHER" id="PTHR43767:SF1">
    <property type="entry name" value="NONRIBOSOMAL PEPTIDE SYNTHASE PES1 (EUROFUNG)-RELATED"/>
    <property type="match status" value="1"/>
</dbReference>
<gene>
    <name evidence="3" type="ORF">DOTSEDRAFT_159235</name>
</gene>
<dbReference type="PANTHER" id="PTHR43767">
    <property type="entry name" value="LONG-CHAIN-FATTY-ACID--COA LIGASE"/>
    <property type="match status" value="1"/>
</dbReference>
<dbReference type="EMBL" id="KB446544">
    <property type="protein sequence ID" value="EME40389.1"/>
    <property type="molecule type" value="Genomic_DNA"/>
</dbReference>
<feature type="domain" description="AMP-dependent synthetase/ligase" evidence="2">
    <location>
        <begin position="27"/>
        <end position="226"/>
    </location>
</feature>
<dbReference type="Gene3D" id="3.40.50.12780">
    <property type="entry name" value="N-terminal domain of ligase-like"/>
    <property type="match status" value="1"/>
</dbReference>
<keyword evidence="1" id="KW-0472">Membrane</keyword>
<keyword evidence="1" id="KW-0812">Transmembrane</keyword>
<dbReference type="InterPro" id="IPR050237">
    <property type="entry name" value="ATP-dep_AMP-bd_enzyme"/>
</dbReference>
<keyword evidence="1" id="KW-1133">Transmembrane helix</keyword>
<reference evidence="4" key="1">
    <citation type="journal article" date="2012" name="PLoS Genet.">
        <title>The genomes of the fungal plant pathogens Cladosporium fulvum and Dothistroma septosporum reveal adaptation to different hosts and lifestyles but also signatures of common ancestry.</title>
        <authorList>
            <person name="de Wit P.J.G.M."/>
            <person name="van der Burgt A."/>
            <person name="Oekmen B."/>
            <person name="Stergiopoulos I."/>
            <person name="Abd-Elsalam K.A."/>
            <person name="Aerts A.L."/>
            <person name="Bahkali A.H."/>
            <person name="Beenen H.G."/>
            <person name="Chettri P."/>
            <person name="Cox M.P."/>
            <person name="Datema E."/>
            <person name="de Vries R.P."/>
            <person name="Dhillon B."/>
            <person name="Ganley A.R."/>
            <person name="Griffiths S.A."/>
            <person name="Guo Y."/>
            <person name="Hamelin R.C."/>
            <person name="Henrissat B."/>
            <person name="Kabir M.S."/>
            <person name="Jashni M.K."/>
            <person name="Kema G."/>
            <person name="Klaubauf S."/>
            <person name="Lapidus A."/>
            <person name="Levasseur A."/>
            <person name="Lindquist E."/>
            <person name="Mehrabi R."/>
            <person name="Ohm R.A."/>
            <person name="Owen T.J."/>
            <person name="Salamov A."/>
            <person name="Schwelm A."/>
            <person name="Schijlen E."/>
            <person name="Sun H."/>
            <person name="van den Burg H.A."/>
            <person name="van Ham R.C.H.J."/>
            <person name="Zhang S."/>
            <person name="Goodwin S.B."/>
            <person name="Grigoriev I.V."/>
            <person name="Collemare J."/>
            <person name="Bradshaw R.E."/>
        </authorList>
    </citation>
    <scope>NUCLEOTIDE SEQUENCE [LARGE SCALE GENOMIC DNA]</scope>
    <source>
        <strain evidence="4">NZE10 / CBS 128990</strain>
    </source>
</reference>
<evidence type="ECO:0000313" key="3">
    <source>
        <dbReference type="EMBL" id="EME40389.1"/>
    </source>
</evidence>
<dbReference type="OrthoDB" id="10253869at2759"/>
<dbReference type="SUPFAM" id="SSF56801">
    <property type="entry name" value="Acetyl-CoA synthetase-like"/>
    <property type="match status" value="1"/>
</dbReference>
<dbReference type="AlphaFoldDB" id="N1PE51"/>
<dbReference type="HOGENOM" id="CLU_1424358_0_0_1"/>
<accession>N1PE51</accession>
<sequence>MSPHCTLAEDKGVDLKLPLVTLQQLFTELAKDFPDKTALICRHQSADFLHQVSQPSTNGSKCLRWTHSQLYAAGELLATRLHALGIRNGMRIAAFLRNGAQYAVGLYAAALLGAVFVAINPALATKSEEANYMLRTAEASALLAWDANMANDLDRGIEQDLAAKILVKAICNPPDTLPKGWHNLEDLLDPKSNYDQILLGDANKSHLDDLALIIFTSGTTSRPKGVKQ</sequence>
<evidence type="ECO:0000313" key="4">
    <source>
        <dbReference type="Proteomes" id="UP000016933"/>
    </source>
</evidence>
<dbReference type="Proteomes" id="UP000016933">
    <property type="component" value="Unassembled WGS sequence"/>
</dbReference>
<dbReference type="InterPro" id="IPR042099">
    <property type="entry name" value="ANL_N_sf"/>
</dbReference>
<evidence type="ECO:0000259" key="2">
    <source>
        <dbReference type="Pfam" id="PF00501"/>
    </source>
</evidence>
<organism evidence="3 4">
    <name type="scientific">Dothistroma septosporum (strain NZE10 / CBS 128990)</name>
    <name type="common">Red band needle blight fungus</name>
    <name type="synonym">Mycosphaerella pini</name>
    <dbReference type="NCBI Taxonomy" id="675120"/>
    <lineage>
        <taxon>Eukaryota</taxon>
        <taxon>Fungi</taxon>
        <taxon>Dikarya</taxon>
        <taxon>Ascomycota</taxon>
        <taxon>Pezizomycotina</taxon>
        <taxon>Dothideomycetes</taxon>
        <taxon>Dothideomycetidae</taxon>
        <taxon>Mycosphaerellales</taxon>
        <taxon>Mycosphaerellaceae</taxon>
        <taxon>Dothistroma</taxon>
    </lineage>
</organism>
<keyword evidence="4" id="KW-1185">Reference proteome</keyword>
<proteinExistence type="predicted"/>
<dbReference type="Pfam" id="PF00501">
    <property type="entry name" value="AMP-binding"/>
    <property type="match status" value="1"/>
</dbReference>
<feature type="non-terminal residue" evidence="3">
    <location>
        <position position="228"/>
    </location>
</feature>
<reference evidence="3 4" key="2">
    <citation type="journal article" date="2012" name="PLoS Pathog.">
        <title>Diverse lifestyles and strategies of plant pathogenesis encoded in the genomes of eighteen Dothideomycetes fungi.</title>
        <authorList>
            <person name="Ohm R.A."/>
            <person name="Feau N."/>
            <person name="Henrissat B."/>
            <person name="Schoch C.L."/>
            <person name="Horwitz B.A."/>
            <person name="Barry K.W."/>
            <person name="Condon B.J."/>
            <person name="Copeland A.C."/>
            <person name="Dhillon B."/>
            <person name="Glaser F."/>
            <person name="Hesse C.N."/>
            <person name="Kosti I."/>
            <person name="LaButti K."/>
            <person name="Lindquist E.A."/>
            <person name="Lucas S."/>
            <person name="Salamov A.A."/>
            <person name="Bradshaw R.E."/>
            <person name="Ciuffetti L."/>
            <person name="Hamelin R.C."/>
            <person name="Kema G.H.J."/>
            <person name="Lawrence C."/>
            <person name="Scott J.A."/>
            <person name="Spatafora J.W."/>
            <person name="Turgeon B.G."/>
            <person name="de Wit P.J.G.M."/>
            <person name="Zhong S."/>
            <person name="Goodwin S.B."/>
            <person name="Grigoriev I.V."/>
        </authorList>
    </citation>
    <scope>NUCLEOTIDE SEQUENCE [LARGE SCALE GENOMIC DNA]</scope>
    <source>
        <strain evidence="4">NZE10 / CBS 128990</strain>
    </source>
</reference>
<name>N1PE51_DOTSN</name>
<dbReference type="STRING" id="675120.N1PE51"/>
<dbReference type="InterPro" id="IPR000873">
    <property type="entry name" value="AMP-dep_synth/lig_dom"/>
</dbReference>
<evidence type="ECO:0000256" key="1">
    <source>
        <dbReference type="SAM" id="Phobius"/>
    </source>
</evidence>
<protein>
    <recommendedName>
        <fullName evidence="2">AMP-dependent synthetase/ligase domain-containing protein</fullName>
    </recommendedName>
</protein>
<feature type="transmembrane region" description="Helical" evidence="1">
    <location>
        <begin position="100"/>
        <end position="119"/>
    </location>
</feature>
<dbReference type="InterPro" id="IPR020845">
    <property type="entry name" value="AMP-binding_CS"/>
</dbReference>
<dbReference type="PROSITE" id="PS00455">
    <property type="entry name" value="AMP_BINDING"/>
    <property type="match status" value="1"/>
</dbReference>